<reference evidence="1 2" key="1">
    <citation type="submission" date="2023-09" db="EMBL/GenBank/DDBJ databases">
        <title>Genomes of two closely related lineages of the louse Polyplax serrata with different host specificities.</title>
        <authorList>
            <person name="Martinu J."/>
            <person name="Tarabai H."/>
            <person name="Stefka J."/>
            <person name="Hypsa V."/>
        </authorList>
    </citation>
    <scope>NUCLEOTIDE SEQUENCE [LARGE SCALE GENOMIC DNA]</scope>
    <source>
        <strain evidence="1">98ZLc_SE</strain>
    </source>
</reference>
<dbReference type="EMBL" id="JAWJWF010000001">
    <property type="protein sequence ID" value="KAK6641953.1"/>
    <property type="molecule type" value="Genomic_DNA"/>
</dbReference>
<gene>
    <name evidence="1" type="ORF">RUM44_013674</name>
</gene>
<dbReference type="Proteomes" id="UP001359485">
    <property type="component" value="Unassembled WGS sequence"/>
</dbReference>
<organism evidence="1 2">
    <name type="scientific">Polyplax serrata</name>
    <name type="common">Common mouse louse</name>
    <dbReference type="NCBI Taxonomy" id="468196"/>
    <lineage>
        <taxon>Eukaryota</taxon>
        <taxon>Metazoa</taxon>
        <taxon>Ecdysozoa</taxon>
        <taxon>Arthropoda</taxon>
        <taxon>Hexapoda</taxon>
        <taxon>Insecta</taxon>
        <taxon>Pterygota</taxon>
        <taxon>Neoptera</taxon>
        <taxon>Paraneoptera</taxon>
        <taxon>Psocodea</taxon>
        <taxon>Troctomorpha</taxon>
        <taxon>Phthiraptera</taxon>
        <taxon>Anoplura</taxon>
        <taxon>Polyplacidae</taxon>
        <taxon>Polyplax</taxon>
    </lineage>
</organism>
<proteinExistence type="predicted"/>
<sequence>MKTNGLDLGCVRACVLDHYLPHLPTSPKSVINGNLTRKLSPGQRRITRAARRKKATLGKTRHFSSVCGHAFSPFPCRYETWEGQGFKELKMQGNLQKRRLDEVGEQVAPGQDYLSKSPEILVVVPTADRNVVLTSPELRSLNRDEEAGCCKGKKISFKSTKFRVARRREKDPNGTCPLFVEDNWSKKGQEKFGTSAAR</sequence>
<keyword evidence="2" id="KW-1185">Reference proteome</keyword>
<name>A0ABR1BEU1_POLSC</name>
<evidence type="ECO:0000313" key="1">
    <source>
        <dbReference type="EMBL" id="KAK6641953.1"/>
    </source>
</evidence>
<protein>
    <submittedName>
        <fullName evidence="1">Uncharacterized protein</fullName>
    </submittedName>
</protein>
<comment type="caution">
    <text evidence="1">The sequence shown here is derived from an EMBL/GenBank/DDBJ whole genome shotgun (WGS) entry which is preliminary data.</text>
</comment>
<evidence type="ECO:0000313" key="2">
    <source>
        <dbReference type="Proteomes" id="UP001359485"/>
    </source>
</evidence>
<accession>A0ABR1BEU1</accession>